<evidence type="ECO:0000256" key="1">
    <source>
        <dbReference type="SAM" id="MobiDB-lite"/>
    </source>
</evidence>
<dbReference type="Gramene" id="OGLUM06G11620.1">
    <property type="protein sequence ID" value="OGLUM06G11620.1"/>
    <property type="gene ID" value="OGLUM06G11620"/>
</dbReference>
<dbReference type="AlphaFoldDB" id="A0A0E0A842"/>
<evidence type="ECO:0000313" key="3">
    <source>
        <dbReference type="Proteomes" id="UP000026961"/>
    </source>
</evidence>
<keyword evidence="3" id="KW-1185">Reference proteome</keyword>
<reference evidence="2" key="1">
    <citation type="submission" date="2015-04" db="UniProtKB">
        <authorList>
            <consortium name="EnsemblPlants"/>
        </authorList>
    </citation>
    <scope>IDENTIFICATION</scope>
</reference>
<evidence type="ECO:0000313" key="2">
    <source>
        <dbReference type="EnsemblPlants" id="OGLUM06G11620.1"/>
    </source>
</evidence>
<sequence length="90" mass="9797">MKTFMAGGRVRRARCRPKPAEDAGEAWYKVGTRSVASSSSAAVPRRRARPVARPPRLRDCSSSSLLGYNAGTMYQGDEMEGRVGEAGEYT</sequence>
<dbReference type="Proteomes" id="UP000026961">
    <property type="component" value="Chromosome 6"/>
</dbReference>
<dbReference type="HOGENOM" id="CLU_2444452_0_0_1"/>
<proteinExistence type="predicted"/>
<feature type="region of interest" description="Disordered" evidence="1">
    <location>
        <begin position="38"/>
        <end position="64"/>
    </location>
</feature>
<accession>A0A0E0A842</accession>
<organism evidence="2">
    <name type="scientific">Oryza glumipatula</name>
    <dbReference type="NCBI Taxonomy" id="40148"/>
    <lineage>
        <taxon>Eukaryota</taxon>
        <taxon>Viridiplantae</taxon>
        <taxon>Streptophyta</taxon>
        <taxon>Embryophyta</taxon>
        <taxon>Tracheophyta</taxon>
        <taxon>Spermatophyta</taxon>
        <taxon>Magnoliopsida</taxon>
        <taxon>Liliopsida</taxon>
        <taxon>Poales</taxon>
        <taxon>Poaceae</taxon>
        <taxon>BOP clade</taxon>
        <taxon>Oryzoideae</taxon>
        <taxon>Oryzeae</taxon>
        <taxon>Oryzinae</taxon>
        <taxon>Oryza</taxon>
    </lineage>
</organism>
<dbReference type="EnsemblPlants" id="OGLUM06G11620.1">
    <property type="protein sequence ID" value="OGLUM06G11620.1"/>
    <property type="gene ID" value="OGLUM06G11620"/>
</dbReference>
<protein>
    <submittedName>
        <fullName evidence="2">Uncharacterized protein</fullName>
    </submittedName>
</protein>
<reference evidence="2" key="2">
    <citation type="submission" date="2018-05" db="EMBL/GenBank/DDBJ databases">
        <title>OgluRS3 (Oryza glumaepatula Reference Sequence Version 3).</title>
        <authorList>
            <person name="Zhang J."/>
            <person name="Kudrna D."/>
            <person name="Lee S."/>
            <person name="Talag J."/>
            <person name="Welchert J."/>
            <person name="Wing R.A."/>
        </authorList>
    </citation>
    <scope>NUCLEOTIDE SEQUENCE [LARGE SCALE GENOMIC DNA]</scope>
</reference>
<name>A0A0E0A842_9ORYZ</name>
<feature type="region of interest" description="Disordered" evidence="1">
    <location>
        <begin position="1"/>
        <end position="22"/>
    </location>
</feature>